<evidence type="ECO:0000256" key="1">
    <source>
        <dbReference type="ARBA" id="ARBA00022574"/>
    </source>
</evidence>
<feature type="repeat" description="WD" evidence="3">
    <location>
        <begin position="743"/>
        <end position="784"/>
    </location>
</feature>
<dbReference type="SUPFAM" id="SSF52540">
    <property type="entry name" value="P-loop containing nucleoside triphosphate hydrolases"/>
    <property type="match status" value="1"/>
</dbReference>
<feature type="compositionally biased region" description="Basic and acidic residues" evidence="4">
    <location>
        <begin position="433"/>
        <end position="448"/>
    </location>
</feature>
<dbReference type="PRINTS" id="PR00320">
    <property type="entry name" value="GPROTEINBRPT"/>
</dbReference>
<dbReference type="InterPro" id="IPR015943">
    <property type="entry name" value="WD40/YVTN_repeat-like_dom_sf"/>
</dbReference>
<dbReference type="EMBL" id="JBFQGM010000010">
    <property type="protein sequence ID" value="MFL9464030.1"/>
    <property type="molecule type" value="Genomic_DNA"/>
</dbReference>
<gene>
    <name evidence="5" type="ORF">AB0759_25825</name>
</gene>
<evidence type="ECO:0000256" key="4">
    <source>
        <dbReference type="SAM" id="MobiDB-lite"/>
    </source>
</evidence>
<dbReference type="Gene3D" id="2.130.10.10">
    <property type="entry name" value="YVTN repeat-like/Quinoprotein amine dehydrogenase"/>
    <property type="match status" value="2"/>
</dbReference>
<dbReference type="InterPro" id="IPR020472">
    <property type="entry name" value="WD40_PAC1"/>
</dbReference>
<evidence type="ECO:0000256" key="2">
    <source>
        <dbReference type="ARBA" id="ARBA00022737"/>
    </source>
</evidence>
<dbReference type="InterPro" id="IPR001680">
    <property type="entry name" value="WD40_rpt"/>
</dbReference>
<feature type="region of interest" description="Disordered" evidence="4">
    <location>
        <begin position="428"/>
        <end position="448"/>
    </location>
</feature>
<keyword evidence="6" id="KW-1185">Reference proteome</keyword>
<dbReference type="InterPro" id="IPR036322">
    <property type="entry name" value="WD40_repeat_dom_sf"/>
</dbReference>
<dbReference type="Pfam" id="PF00400">
    <property type="entry name" value="WD40"/>
    <property type="match status" value="5"/>
</dbReference>
<organism evidence="5 6">
    <name type="scientific">Scytonema tolypothrichoides VB-61278_2</name>
    <dbReference type="NCBI Taxonomy" id="3232314"/>
    <lineage>
        <taxon>Bacteria</taxon>
        <taxon>Bacillati</taxon>
        <taxon>Cyanobacteriota</taxon>
        <taxon>Cyanophyceae</taxon>
        <taxon>Nostocales</taxon>
        <taxon>Scytonemataceae</taxon>
        <taxon>Scytonema</taxon>
    </lineage>
</organism>
<dbReference type="CDD" id="cd00200">
    <property type="entry name" value="WD40"/>
    <property type="match status" value="1"/>
</dbReference>
<feature type="repeat" description="WD" evidence="3">
    <location>
        <begin position="620"/>
        <end position="661"/>
    </location>
</feature>
<dbReference type="SMART" id="SM00320">
    <property type="entry name" value="WD40"/>
    <property type="match status" value="5"/>
</dbReference>
<dbReference type="PROSITE" id="PS50294">
    <property type="entry name" value="WD_REPEATS_REGION"/>
    <property type="match status" value="5"/>
</dbReference>
<proteinExistence type="predicted"/>
<keyword evidence="1 3" id="KW-0853">WD repeat</keyword>
<evidence type="ECO:0000313" key="6">
    <source>
        <dbReference type="Proteomes" id="UP001628874"/>
    </source>
</evidence>
<dbReference type="Pfam" id="PF14516">
    <property type="entry name" value="AAA_35"/>
    <property type="match status" value="1"/>
</dbReference>
<accession>A0ABW8WT86</accession>
<comment type="caution">
    <text evidence="5">The sequence shown here is derived from an EMBL/GenBank/DDBJ whole genome shotgun (WGS) entry which is preliminary data.</text>
</comment>
<dbReference type="InterPro" id="IPR019775">
    <property type="entry name" value="WD40_repeat_CS"/>
</dbReference>
<name>A0ABW8WT86_9CYAN</name>
<feature type="repeat" description="WD" evidence="3">
    <location>
        <begin position="784"/>
        <end position="817"/>
    </location>
</feature>
<evidence type="ECO:0000256" key="3">
    <source>
        <dbReference type="PROSITE-ProRule" id="PRU00221"/>
    </source>
</evidence>
<dbReference type="PANTHER" id="PTHR19854">
    <property type="entry name" value="TRANSDUCIN BETA-LIKE 3"/>
    <property type="match status" value="1"/>
</dbReference>
<dbReference type="PANTHER" id="PTHR19854:SF15">
    <property type="entry name" value="TRANSDUCIN BETA-LIKE PROTEIN 3"/>
    <property type="match status" value="1"/>
</dbReference>
<dbReference type="PROSITE" id="PS00678">
    <property type="entry name" value="WD_REPEATS_1"/>
    <property type="match status" value="5"/>
</dbReference>
<protein>
    <submittedName>
        <fullName evidence="5">P83/100 family protein</fullName>
    </submittedName>
</protein>
<dbReference type="PROSITE" id="PS50082">
    <property type="entry name" value="WD_REPEATS_2"/>
    <property type="match status" value="5"/>
</dbReference>
<dbReference type="SUPFAM" id="SSF50978">
    <property type="entry name" value="WD40 repeat-like"/>
    <property type="match status" value="1"/>
</dbReference>
<evidence type="ECO:0000313" key="5">
    <source>
        <dbReference type="EMBL" id="MFL9464030.1"/>
    </source>
</evidence>
<feature type="non-terminal residue" evidence="5">
    <location>
        <position position="817"/>
    </location>
</feature>
<reference evidence="5 6" key="1">
    <citation type="submission" date="2024-07" db="EMBL/GenBank/DDBJ databases">
        <authorList>
            <person name="Tripathy S."/>
        </authorList>
    </citation>
    <scope>NUCLEOTIDE SEQUENCE [LARGE SCALE GENOMIC DNA]</scope>
    <source>
        <strain evidence="5 6">VB-61278_2</strain>
    </source>
</reference>
<sequence length="817" mass="91482">MSKASIYTVGGTVQANQNGVYISRQADEELLALCRESKFSYILTSRQMGKSSLMVRTVERLAEEEIQSVVIDVTQIGTQVTAEQWYLGLLTIIEGTLLLDTDVVQWWQGRAHLGFTQRLTLFFREVLLPEVATPIVIFVDEIDTTLSLNFTDDFFAAVRSLYVARASEPEFHRLSFVLIGVATPGDLIRDPKRTPFNIGQLVDLTDFTFEEAKPLAEGLDLPKDEALQVLGWVLRWTGGHPYLTQRLCSIIRQKEQKSWSQADVDGVVSSNFFGKMSEQDNNLQFVRDMLTKRAPDEEGVLTTYRSIRRGRLPVLDEERSLVKSHLKLSGVVKREGAILKVRNQIYHRVFDLKWVNQHLPLKLRDLWERLKPSQPLLVTGLLIFSVSMGVLAWYAEMKRREVKKQSDNATQNAQLAQQNEQEAQKALRRAKTLQKEEEKQRQLAEQRGKQLADSLQKTKLAQQAETKQRQLAEQRGKQLADSLQETQLTQQAEAKQRQLAEQRGKQLANSLQKTQAAEKLAVQRQQEAQKQRDIAKQRETEANNAKVQAEKLQVNSEIEAQSLTTENILNSYPELEALAAGLKLGKKVKSKKLEGETRSKAISVLYRIVYEIKERNRFEVHGNFVNSVAVAFSPDGKTIATASDDSTVRLWNLKGESLQTLIGHSKVVNSVAFSPDGKTIATASDDSTVRLWNLKGESLQTLIGQSGVVTSVAFSPDGKTIATASSDNTVRLWNLKGESLQTLTGHSKVVNSVAFSPDGKTIATASSDRTVRLWNLKGESLQTLIGHSGTVWSVAFSPDGKTIATASSDRTVRLWNL</sequence>
<dbReference type="Proteomes" id="UP001628874">
    <property type="component" value="Unassembled WGS sequence"/>
</dbReference>
<dbReference type="InterPro" id="IPR027417">
    <property type="entry name" value="P-loop_NTPase"/>
</dbReference>
<feature type="repeat" description="WD" evidence="3">
    <location>
        <begin position="661"/>
        <end position="702"/>
    </location>
</feature>
<feature type="repeat" description="WD" evidence="3">
    <location>
        <begin position="702"/>
        <end position="743"/>
    </location>
</feature>
<keyword evidence="2" id="KW-0677">Repeat</keyword>